<keyword evidence="3" id="KW-1185">Reference proteome</keyword>
<dbReference type="Gene3D" id="1.10.10.10">
    <property type="entry name" value="Winged helix-like DNA-binding domain superfamily/Winged helix DNA-binding domain"/>
    <property type="match status" value="1"/>
</dbReference>
<name>A0A5C4M130_9PSEU</name>
<evidence type="ECO:0000259" key="1">
    <source>
        <dbReference type="Pfam" id="PF13601"/>
    </source>
</evidence>
<accession>A0A5C4M130</accession>
<comment type="caution">
    <text evidence="2">The sequence shown here is derived from an EMBL/GenBank/DDBJ whole genome shotgun (WGS) entry which is preliminary data.</text>
</comment>
<dbReference type="PANTHER" id="PTHR37318">
    <property type="entry name" value="BSL7504 PROTEIN"/>
    <property type="match status" value="1"/>
</dbReference>
<dbReference type="InterPro" id="IPR036388">
    <property type="entry name" value="WH-like_DNA-bd_sf"/>
</dbReference>
<reference evidence="2 3" key="1">
    <citation type="submission" date="2019-06" db="EMBL/GenBank/DDBJ databases">
        <title>Amycolatopsis alkalitolerans sp. nov., isolated from Gastrodia elata Blume.</title>
        <authorList>
            <person name="Narsing Rao M.P."/>
            <person name="Li W.J."/>
        </authorList>
    </citation>
    <scope>NUCLEOTIDE SEQUENCE [LARGE SCALE GENOMIC DNA]</scope>
    <source>
        <strain evidence="2 3">SYSUP0005</strain>
    </source>
</reference>
<evidence type="ECO:0000313" key="3">
    <source>
        <dbReference type="Proteomes" id="UP000305546"/>
    </source>
</evidence>
<dbReference type="RefSeq" id="WP_139096700.1">
    <property type="nucleotide sequence ID" value="NZ_VDFW01000008.1"/>
</dbReference>
<evidence type="ECO:0000313" key="2">
    <source>
        <dbReference type="EMBL" id="TNC26411.1"/>
    </source>
</evidence>
<sequence length="108" mass="12288">MTTTSPQVKDLPQLDRLLTDPARLLIAAALVRPASRRVEEVADAVGLEKADLLRRLGRLREEGYVHLRRDEHQHSWVRITEEGQARLLAHLKSLRALLEKVDALVVRT</sequence>
<organism evidence="2 3">
    <name type="scientific">Amycolatopsis alkalitolerans</name>
    <dbReference type="NCBI Taxonomy" id="2547244"/>
    <lineage>
        <taxon>Bacteria</taxon>
        <taxon>Bacillati</taxon>
        <taxon>Actinomycetota</taxon>
        <taxon>Actinomycetes</taxon>
        <taxon>Pseudonocardiales</taxon>
        <taxon>Pseudonocardiaceae</taxon>
        <taxon>Amycolatopsis</taxon>
    </lineage>
</organism>
<proteinExistence type="predicted"/>
<dbReference type="InterPro" id="IPR036390">
    <property type="entry name" value="WH_DNA-bd_sf"/>
</dbReference>
<dbReference type="Pfam" id="PF13601">
    <property type="entry name" value="HTH_34"/>
    <property type="match status" value="1"/>
</dbReference>
<feature type="domain" description="Winged helix DNA-binding" evidence="1">
    <location>
        <begin position="23"/>
        <end position="97"/>
    </location>
</feature>
<dbReference type="Proteomes" id="UP000305546">
    <property type="component" value="Unassembled WGS sequence"/>
</dbReference>
<dbReference type="PANTHER" id="PTHR37318:SF1">
    <property type="entry name" value="BSL7504 PROTEIN"/>
    <property type="match status" value="1"/>
</dbReference>
<dbReference type="EMBL" id="VDFW01000008">
    <property type="protein sequence ID" value="TNC26411.1"/>
    <property type="molecule type" value="Genomic_DNA"/>
</dbReference>
<gene>
    <name evidence="2" type="ORF">FG385_11685</name>
</gene>
<dbReference type="SUPFAM" id="SSF46785">
    <property type="entry name" value="Winged helix' DNA-binding domain"/>
    <property type="match status" value="1"/>
</dbReference>
<dbReference type="InterPro" id="IPR027395">
    <property type="entry name" value="WH_DNA-bd_dom"/>
</dbReference>
<protein>
    <submittedName>
        <fullName evidence="2">Transcriptional regulator</fullName>
    </submittedName>
</protein>
<dbReference type="AlphaFoldDB" id="A0A5C4M130"/>